<reference evidence="2 3" key="1">
    <citation type="submission" date="2019-12" db="EMBL/GenBank/DDBJ databases">
        <title>Genome sequence of Streptomyces bambusae.</title>
        <authorList>
            <person name="Bansal K."/>
            <person name="Choksket S."/>
            <person name="Korpole S."/>
            <person name="Patil P.B."/>
        </authorList>
    </citation>
    <scope>NUCLEOTIDE SEQUENCE [LARGE SCALE GENOMIC DNA]</scope>
    <source>
        <strain evidence="2 3">SK60</strain>
    </source>
</reference>
<keyword evidence="3" id="KW-1185">Reference proteome</keyword>
<dbReference type="InterPro" id="IPR037883">
    <property type="entry name" value="Knr4/Smi1-like_sf"/>
</dbReference>
<name>A0ABS6Z3T0_9ACTN</name>
<dbReference type="SMART" id="SM00860">
    <property type="entry name" value="SMI1_KNR4"/>
    <property type="match status" value="1"/>
</dbReference>
<proteinExistence type="predicted"/>
<dbReference type="Gene3D" id="3.40.1580.10">
    <property type="entry name" value="SMI1/KNR4-like"/>
    <property type="match status" value="1"/>
</dbReference>
<sequence>MAELSEDSDYYTGPRLDSDMIRQAEKDLGVRLPGSYVEVLLLRNGGIPRDRCCPTPFPASWADDHFEISAIRGIGGAWGIDSSSGRGSSYLIEEWEYPEIGVVICDMPSAGHGTVMLDYSECGPEGEPAVAYVDEDRVPRRVAQSFGEFLARLVPCDSIS</sequence>
<gene>
    <name evidence="2" type="ORF">GPJ59_08450</name>
</gene>
<dbReference type="Proteomes" id="UP000812013">
    <property type="component" value="Unassembled WGS sequence"/>
</dbReference>
<dbReference type="EMBL" id="WTFF01000038">
    <property type="protein sequence ID" value="MBW5481908.1"/>
    <property type="molecule type" value="Genomic_DNA"/>
</dbReference>
<dbReference type="SUPFAM" id="SSF160631">
    <property type="entry name" value="SMI1/KNR4-like"/>
    <property type="match status" value="1"/>
</dbReference>
<feature type="domain" description="Knr4/Smi1-like" evidence="1">
    <location>
        <begin position="15"/>
        <end position="152"/>
    </location>
</feature>
<evidence type="ECO:0000313" key="3">
    <source>
        <dbReference type="Proteomes" id="UP000812013"/>
    </source>
</evidence>
<evidence type="ECO:0000313" key="2">
    <source>
        <dbReference type="EMBL" id="MBW5481908.1"/>
    </source>
</evidence>
<protein>
    <submittedName>
        <fullName evidence="2">SMI1/KNR4 family protein</fullName>
    </submittedName>
</protein>
<accession>A0ABS6Z3T0</accession>
<dbReference type="RefSeq" id="WP_219665847.1">
    <property type="nucleotide sequence ID" value="NZ_WTFF01000038.1"/>
</dbReference>
<comment type="caution">
    <text evidence="2">The sequence shown here is derived from an EMBL/GenBank/DDBJ whole genome shotgun (WGS) entry which is preliminary data.</text>
</comment>
<dbReference type="InterPro" id="IPR018958">
    <property type="entry name" value="Knr4/Smi1-like_dom"/>
</dbReference>
<evidence type="ECO:0000259" key="1">
    <source>
        <dbReference type="SMART" id="SM00860"/>
    </source>
</evidence>
<dbReference type="Pfam" id="PF14568">
    <property type="entry name" value="SUKH_6"/>
    <property type="match status" value="1"/>
</dbReference>
<organism evidence="2 3">
    <name type="scientific">Streptomyces bambusae</name>
    <dbReference type="NCBI Taxonomy" id="1550616"/>
    <lineage>
        <taxon>Bacteria</taxon>
        <taxon>Bacillati</taxon>
        <taxon>Actinomycetota</taxon>
        <taxon>Actinomycetes</taxon>
        <taxon>Kitasatosporales</taxon>
        <taxon>Streptomycetaceae</taxon>
        <taxon>Streptomyces</taxon>
    </lineage>
</organism>